<feature type="region of interest" description="Disordered" evidence="6">
    <location>
        <begin position="209"/>
        <end position="234"/>
    </location>
</feature>
<proteinExistence type="inferred from homology"/>
<evidence type="ECO:0000256" key="5">
    <source>
        <dbReference type="ARBA" id="ARBA00051722"/>
    </source>
</evidence>
<keyword evidence="9" id="KW-1185">Reference proteome</keyword>
<feature type="region of interest" description="Disordered" evidence="6">
    <location>
        <begin position="1"/>
        <end position="25"/>
    </location>
</feature>
<evidence type="ECO:0000313" key="9">
    <source>
        <dbReference type="Proteomes" id="UP000694845"/>
    </source>
</evidence>
<dbReference type="AlphaFoldDB" id="A0A8B8A6K6"/>
<dbReference type="RefSeq" id="XP_022111626.1">
    <property type="nucleotide sequence ID" value="XM_022255934.1"/>
</dbReference>
<dbReference type="InterPro" id="IPR029021">
    <property type="entry name" value="Prot-tyrosine_phosphatase-like"/>
</dbReference>
<dbReference type="GO" id="GO:0004725">
    <property type="term" value="F:protein tyrosine phosphatase activity"/>
    <property type="evidence" value="ECO:0007669"/>
    <property type="project" value="UniProtKB-EC"/>
</dbReference>
<reference evidence="10" key="1">
    <citation type="submission" date="2025-08" db="UniProtKB">
        <authorList>
            <consortium name="RefSeq"/>
        </authorList>
    </citation>
    <scope>IDENTIFICATION</scope>
</reference>
<dbReference type="PROSITE" id="PS50056">
    <property type="entry name" value="TYR_PHOSPHATASE_2"/>
    <property type="match status" value="1"/>
</dbReference>
<keyword evidence="3" id="KW-0378">Hydrolase</keyword>
<dbReference type="InterPro" id="IPR050348">
    <property type="entry name" value="Protein-Tyr_Phosphatase"/>
</dbReference>
<evidence type="ECO:0000256" key="4">
    <source>
        <dbReference type="ARBA" id="ARBA00022912"/>
    </source>
</evidence>
<dbReference type="EC" id="3.1.3.48" evidence="2"/>
<accession>A0A8B8A6K6</accession>
<evidence type="ECO:0000256" key="2">
    <source>
        <dbReference type="ARBA" id="ARBA00013064"/>
    </source>
</evidence>
<dbReference type="FunFam" id="3.90.190.10:FF:000102">
    <property type="entry name" value="Receptor-type tyrosine-protein phosphatase"/>
    <property type="match status" value="1"/>
</dbReference>
<dbReference type="SMART" id="SM00404">
    <property type="entry name" value="PTPc_motif"/>
    <property type="match status" value="1"/>
</dbReference>
<dbReference type="PANTHER" id="PTHR19134:SF562">
    <property type="entry name" value="PROTEIN-TYROSINE-PHOSPHATASE"/>
    <property type="match status" value="1"/>
</dbReference>
<evidence type="ECO:0000259" key="7">
    <source>
        <dbReference type="PROSITE" id="PS50055"/>
    </source>
</evidence>
<dbReference type="SMART" id="SM00194">
    <property type="entry name" value="PTPc"/>
    <property type="match status" value="1"/>
</dbReference>
<comment type="catalytic activity">
    <reaction evidence="5">
        <text>O-phospho-L-tyrosyl-[protein] + H2O = L-tyrosyl-[protein] + phosphate</text>
        <dbReference type="Rhea" id="RHEA:10684"/>
        <dbReference type="Rhea" id="RHEA-COMP:10136"/>
        <dbReference type="Rhea" id="RHEA-COMP:20101"/>
        <dbReference type="ChEBI" id="CHEBI:15377"/>
        <dbReference type="ChEBI" id="CHEBI:43474"/>
        <dbReference type="ChEBI" id="CHEBI:46858"/>
        <dbReference type="ChEBI" id="CHEBI:61978"/>
        <dbReference type="EC" id="3.1.3.48"/>
    </reaction>
</comment>
<feature type="domain" description="Tyrosine specific protein phosphatases" evidence="8">
    <location>
        <begin position="384"/>
        <end position="456"/>
    </location>
</feature>
<dbReference type="OMA" id="KMALMEP"/>
<dbReference type="KEGG" id="aplc:110990846"/>
<name>A0A8B8A6K6_ACAPL</name>
<keyword evidence="4" id="KW-0904">Protein phosphatase</keyword>
<dbReference type="OrthoDB" id="6277409at2759"/>
<dbReference type="PRINTS" id="PR00700">
    <property type="entry name" value="PRTYPHPHTASE"/>
</dbReference>
<dbReference type="Proteomes" id="UP000694845">
    <property type="component" value="Unplaced"/>
</dbReference>
<dbReference type="GeneID" id="110990846"/>
<comment type="similarity">
    <text evidence="1">Belongs to the protein-tyrosine phosphatase family.</text>
</comment>
<dbReference type="InterPro" id="IPR000242">
    <property type="entry name" value="PTP_cat"/>
</dbReference>
<dbReference type="InterPro" id="IPR000387">
    <property type="entry name" value="Tyr_Pase_dom"/>
</dbReference>
<dbReference type="PROSITE" id="PS00383">
    <property type="entry name" value="TYR_PHOSPHATASE_1"/>
    <property type="match status" value="1"/>
</dbReference>
<evidence type="ECO:0000256" key="1">
    <source>
        <dbReference type="ARBA" id="ARBA00009580"/>
    </source>
</evidence>
<dbReference type="Gene3D" id="3.90.190.10">
    <property type="entry name" value="Protein tyrosine phosphatase superfamily"/>
    <property type="match status" value="1"/>
</dbReference>
<evidence type="ECO:0000256" key="3">
    <source>
        <dbReference type="ARBA" id="ARBA00022801"/>
    </source>
</evidence>
<evidence type="ECO:0000313" key="10">
    <source>
        <dbReference type="RefSeq" id="XP_022111626.1"/>
    </source>
</evidence>
<dbReference type="InterPro" id="IPR016130">
    <property type="entry name" value="Tyr_Pase_AS"/>
</dbReference>
<evidence type="ECO:0000256" key="6">
    <source>
        <dbReference type="SAM" id="MobiDB-lite"/>
    </source>
</evidence>
<dbReference type="InterPro" id="IPR003595">
    <property type="entry name" value="Tyr_Pase_cat"/>
</dbReference>
<feature type="compositionally biased region" description="Basic and acidic residues" evidence="6">
    <location>
        <begin position="10"/>
        <end position="25"/>
    </location>
</feature>
<sequence>MIYKRRSRQTRSDEVNDDTKHQHMNKTFETDAAYQVPEPIPEPAPYTSLGDGVVSIKTSIKKLDTKPLTSRTPKNVTAYEIPKPTFEPSVYASINDEVAVKSSAASAEGRLKPKPLPTPSTLQVIAADDDAYEVPKSVICASVSDGEVKMSSEPSNARSLKPKHRFPPQKSIATGDSHEQRIPQLFSRISSVSVNELAEYIQKKERASQNGFSSDFKTLPDGQQHPANASVQPHNKAKNHYVDAVAYDHSRVVLEPLENDPHSDYINANYIDGCLEKDKYIATQGPTESTIGDFWRMVWQLNVGKIIMLTNPVESGKDGCTQYWPDSGFTNYSNIALSIVKEDEFPDYTVRVFQIDKFFSKEDNRLVTQFNFKNWPETKPPKPTSLLKFIRVANAEQSEGRTVVHCSNGVGRTGTYIALDSMLDQMQKERRVDVLGFIYRMRQKRINMVQTPEQYRFIFDALLVASKMVDTPYENIKESTKRMKWYNA</sequence>
<gene>
    <name evidence="10" type="primary">LOC110990846</name>
</gene>
<feature type="domain" description="Tyrosine-protein phosphatase" evidence="7">
    <location>
        <begin position="212"/>
        <end position="465"/>
    </location>
</feature>
<dbReference type="PANTHER" id="PTHR19134">
    <property type="entry name" value="RECEPTOR-TYPE TYROSINE-PROTEIN PHOSPHATASE"/>
    <property type="match status" value="1"/>
</dbReference>
<dbReference type="SUPFAM" id="SSF52799">
    <property type="entry name" value="(Phosphotyrosine protein) phosphatases II"/>
    <property type="match status" value="1"/>
</dbReference>
<protein>
    <recommendedName>
        <fullName evidence="2">protein-tyrosine-phosphatase</fullName>
        <ecNumber evidence="2">3.1.3.48</ecNumber>
    </recommendedName>
</protein>
<organism evidence="9 10">
    <name type="scientific">Acanthaster planci</name>
    <name type="common">Crown-of-thorns starfish</name>
    <dbReference type="NCBI Taxonomy" id="133434"/>
    <lineage>
        <taxon>Eukaryota</taxon>
        <taxon>Metazoa</taxon>
        <taxon>Echinodermata</taxon>
        <taxon>Eleutherozoa</taxon>
        <taxon>Asterozoa</taxon>
        <taxon>Asteroidea</taxon>
        <taxon>Valvatacea</taxon>
        <taxon>Valvatida</taxon>
        <taxon>Acanthasteridae</taxon>
        <taxon>Acanthaster</taxon>
    </lineage>
</organism>
<dbReference type="Pfam" id="PF00102">
    <property type="entry name" value="Y_phosphatase"/>
    <property type="match status" value="1"/>
</dbReference>
<feature type="region of interest" description="Disordered" evidence="6">
    <location>
        <begin position="149"/>
        <end position="178"/>
    </location>
</feature>
<evidence type="ECO:0000259" key="8">
    <source>
        <dbReference type="PROSITE" id="PS50056"/>
    </source>
</evidence>
<dbReference type="PROSITE" id="PS50055">
    <property type="entry name" value="TYR_PHOSPHATASE_PTP"/>
    <property type="match status" value="1"/>
</dbReference>